<name>A0ABW5SEQ5_9FLAO</name>
<dbReference type="EMBL" id="JBHULZ010000041">
    <property type="protein sequence ID" value="MFD2698276.1"/>
    <property type="molecule type" value="Genomic_DNA"/>
</dbReference>
<keyword evidence="3" id="KW-1185">Reference proteome</keyword>
<protein>
    <submittedName>
        <fullName evidence="2">DUF3108 domain-containing protein</fullName>
    </submittedName>
</protein>
<feature type="chain" id="PRO_5046834003" evidence="1">
    <location>
        <begin position="23"/>
        <end position="261"/>
    </location>
</feature>
<reference evidence="3" key="1">
    <citation type="journal article" date="2019" name="Int. J. Syst. Evol. Microbiol.">
        <title>The Global Catalogue of Microorganisms (GCM) 10K type strain sequencing project: providing services to taxonomists for standard genome sequencing and annotation.</title>
        <authorList>
            <consortium name="The Broad Institute Genomics Platform"/>
            <consortium name="The Broad Institute Genome Sequencing Center for Infectious Disease"/>
            <person name="Wu L."/>
            <person name="Ma J."/>
        </authorList>
    </citation>
    <scope>NUCLEOTIDE SEQUENCE [LARGE SCALE GENOMIC DNA]</scope>
    <source>
        <strain evidence="3">KCTC 42255</strain>
    </source>
</reference>
<evidence type="ECO:0000256" key="1">
    <source>
        <dbReference type="SAM" id="SignalP"/>
    </source>
</evidence>
<keyword evidence="1" id="KW-0732">Signal</keyword>
<evidence type="ECO:0000313" key="3">
    <source>
        <dbReference type="Proteomes" id="UP001597357"/>
    </source>
</evidence>
<feature type="signal peptide" evidence="1">
    <location>
        <begin position="1"/>
        <end position="22"/>
    </location>
</feature>
<sequence>MINKLKIIIFLGVIIFSFKAQAQDFNAFESGEYFKFRIHYGWFNASYATLSVKDQIYEGKEVYHVQGRGKSTGLLHLFFEVDDDYQTFIDKQSKKPVRFIRKINEGGHTKNKELFFNHDQKTVLVHDKKYNKKENFAIKPDVQDMLSVFYYLREKIDRSTLKEGDDFKLNLFFDNENYLFKTVFLGRDRVKTKFGYVQALKFRPYVQAGRVFEEEESLTFWVSDDENKAPIKIKAKLAVGSLEADLEDYKNLKHPIRFQKR</sequence>
<proteinExistence type="predicted"/>
<comment type="caution">
    <text evidence="2">The sequence shown here is derived from an EMBL/GenBank/DDBJ whole genome shotgun (WGS) entry which is preliminary data.</text>
</comment>
<accession>A0ABW5SEQ5</accession>
<dbReference type="Proteomes" id="UP001597357">
    <property type="component" value="Unassembled WGS sequence"/>
</dbReference>
<evidence type="ECO:0000313" key="2">
    <source>
        <dbReference type="EMBL" id="MFD2698276.1"/>
    </source>
</evidence>
<organism evidence="2 3">
    <name type="scientific">Mesonia sediminis</name>
    <dbReference type="NCBI Taxonomy" id="1703946"/>
    <lineage>
        <taxon>Bacteria</taxon>
        <taxon>Pseudomonadati</taxon>
        <taxon>Bacteroidota</taxon>
        <taxon>Flavobacteriia</taxon>
        <taxon>Flavobacteriales</taxon>
        <taxon>Flavobacteriaceae</taxon>
        <taxon>Mesonia</taxon>
    </lineage>
</organism>
<dbReference type="InterPro" id="IPR021457">
    <property type="entry name" value="DUF3108"/>
</dbReference>
<dbReference type="Pfam" id="PF11306">
    <property type="entry name" value="DUF3108"/>
    <property type="match status" value="1"/>
</dbReference>
<gene>
    <name evidence="2" type="ORF">ACFSQ0_09755</name>
</gene>
<dbReference type="RefSeq" id="WP_379047579.1">
    <property type="nucleotide sequence ID" value="NZ_JBHULZ010000041.1"/>
</dbReference>